<protein>
    <submittedName>
        <fullName evidence="1">Uncharacterized protein</fullName>
    </submittedName>
</protein>
<proteinExistence type="predicted"/>
<dbReference type="Proteomes" id="UP000193450">
    <property type="component" value="Chromosome"/>
</dbReference>
<evidence type="ECO:0000313" key="2">
    <source>
        <dbReference type="Proteomes" id="UP000193450"/>
    </source>
</evidence>
<organism evidence="1 2">
    <name type="scientific">Oceanicoccus sagamiensis</name>
    <dbReference type="NCBI Taxonomy" id="716816"/>
    <lineage>
        <taxon>Bacteria</taxon>
        <taxon>Pseudomonadati</taxon>
        <taxon>Pseudomonadota</taxon>
        <taxon>Gammaproteobacteria</taxon>
        <taxon>Cellvibrionales</taxon>
        <taxon>Spongiibacteraceae</taxon>
        <taxon>Oceanicoccus</taxon>
    </lineage>
</organism>
<dbReference type="RefSeq" id="WP_085760013.1">
    <property type="nucleotide sequence ID" value="NZ_CP019343.1"/>
</dbReference>
<reference evidence="1 2" key="1">
    <citation type="submission" date="2016-11" db="EMBL/GenBank/DDBJ databases">
        <title>Trade-off between light-utilization and light-protection in marine flavobacteria.</title>
        <authorList>
            <person name="Kumagai Y."/>
        </authorList>
    </citation>
    <scope>NUCLEOTIDE SEQUENCE [LARGE SCALE GENOMIC DNA]</scope>
    <source>
        <strain evidence="1 2">NBRC 107125</strain>
    </source>
</reference>
<dbReference type="SUPFAM" id="SSF69118">
    <property type="entry name" value="AhpD-like"/>
    <property type="match status" value="1"/>
</dbReference>
<keyword evidence="2" id="KW-1185">Reference proteome</keyword>
<dbReference type="STRING" id="716816.BST96_17950"/>
<name>A0A1X9NF74_9GAMM</name>
<gene>
    <name evidence="1" type="ORF">BST96_17950</name>
</gene>
<dbReference type="KEGG" id="osg:BST96_17950"/>
<dbReference type="AlphaFoldDB" id="A0A1X9NF74"/>
<accession>A0A1X9NF74</accession>
<dbReference type="EMBL" id="CP019343">
    <property type="protein sequence ID" value="ARN75821.1"/>
    <property type="molecule type" value="Genomic_DNA"/>
</dbReference>
<dbReference type="OrthoDB" id="9429589at2"/>
<sequence>MSAKEQAFIAFTEQFIVSVGTMTDEQVQRLLAFASADEVYAFVNALYVTDMSRRLELVAGRVLG</sequence>
<evidence type="ECO:0000313" key="1">
    <source>
        <dbReference type="EMBL" id="ARN75821.1"/>
    </source>
</evidence>
<dbReference type="InterPro" id="IPR029032">
    <property type="entry name" value="AhpD-like"/>
</dbReference>